<evidence type="ECO:0000256" key="1">
    <source>
        <dbReference type="ARBA" id="ARBA00004571"/>
    </source>
</evidence>
<name>A0A1H3EHB8_9FLAO</name>
<evidence type="ECO:0000259" key="15">
    <source>
        <dbReference type="Pfam" id="PF00593"/>
    </source>
</evidence>
<dbReference type="InterPro" id="IPR008969">
    <property type="entry name" value="CarboxyPept-like_regulatory"/>
</dbReference>
<keyword evidence="7" id="KW-0408">Iron</keyword>
<dbReference type="SUPFAM" id="SSF49464">
    <property type="entry name" value="Carboxypeptidase regulatory domain-like"/>
    <property type="match status" value="1"/>
</dbReference>
<gene>
    <name evidence="17" type="ORF">SAMN05444411_109103</name>
</gene>
<keyword evidence="18" id="KW-1185">Reference proteome</keyword>
<dbReference type="Gene3D" id="2.60.40.1120">
    <property type="entry name" value="Carboxypeptidase-like, regulatory domain"/>
    <property type="match status" value="1"/>
</dbReference>
<evidence type="ECO:0000256" key="11">
    <source>
        <dbReference type="ARBA" id="ARBA00023237"/>
    </source>
</evidence>
<evidence type="ECO:0000256" key="3">
    <source>
        <dbReference type="ARBA" id="ARBA00022452"/>
    </source>
</evidence>
<feature type="domain" description="TonB-dependent receptor-like beta-barrel" evidence="15">
    <location>
        <begin position="336"/>
        <end position="747"/>
    </location>
</feature>
<dbReference type="GO" id="GO:0009279">
    <property type="term" value="C:cell outer membrane"/>
    <property type="evidence" value="ECO:0007669"/>
    <property type="project" value="UniProtKB-SubCell"/>
</dbReference>
<evidence type="ECO:0000256" key="14">
    <source>
        <dbReference type="SAM" id="SignalP"/>
    </source>
</evidence>
<dbReference type="PROSITE" id="PS52016">
    <property type="entry name" value="TONB_DEPENDENT_REC_3"/>
    <property type="match status" value="1"/>
</dbReference>
<keyword evidence="10 12" id="KW-0472">Membrane</keyword>
<dbReference type="Pfam" id="PF07715">
    <property type="entry name" value="Plug"/>
    <property type="match status" value="1"/>
</dbReference>
<dbReference type="PANTHER" id="PTHR32552:SF68">
    <property type="entry name" value="FERRICHROME OUTER MEMBRANE TRANSPORTER_PHAGE RECEPTOR"/>
    <property type="match status" value="1"/>
</dbReference>
<comment type="similarity">
    <text evidence="12 13">Belongs to the TonB-dependent receptor family.</text>
</comment>
<dbReference type="Gene3D" id="2.170.130.10">
    <property type="entry name" value="TonB-dependent receptor, plug domain"/>
    <property type="match status" value="1"/>
</dbReference>
<dbReference type="RefSeq" id="WP_090124956.1">
    <property type="nucleotide sequence ID" value="NZ_FNNJ01000009.1"/>
</dbReference>
<dbReference type="InterPro" id="IPR039426">
    <property type="entry name" value="TonB-dep_rcpt-like"/>
</dbReference>
<dbReference type="Gene3D" id="2.40.170.20">
    <property type="entry name" value="TonB-dependent receptor, beta-barrel domain"/>
    <property type="match status" value="1"/>
</dbReference>
<evidence type="ECO:0000256" key="5">
    <source>
        <dbReference type="ARBA" id="ARBA00022692"/>
    </source>
</evidence>
<evidence type="ECO:0000256" key="8">
    <source>
        <dbReference type="ARBA" id="ARBA00023065"/>
    </source>
</evidence>
<dbReference type="AlphaFoldDB" id="A0A1H3EHB8"/>
<keyword evidence="6 14" id="KW-0732">Signal</keyword>
<keyword evidence="9 13" id="KW-0798">TonB box</keyword>
<dbReference type="OrthoDB" id="9761152at2"/>
<dbReference type="EMBL" id="FNNJ01000009">
    <property type="protein sequence ID" value="SDX77997.1"/>
    <property type="molecule type" value="Genomic_DNA"/>
</dbReference>
<dbReference type="SUPFAM" id="SSF56935">
    <property type="entry name" value="Porins"/>
    <property type="match status" value="1"/>
</dbReference>
<evidence type="ECO:0000256" key="4">
    <source>
        <dbReference type="ARBA" id="ARBA00022496"/>
    </source>
</evidence>
<evidence type="ECO:0000313" key="17">
    <source>
        <dbReference type="EMBL" id="SDX77997.1"/>
    </source>
</evidence>
<keyword evidence="4" id="KW-0410">Iron transport</keyword>
<feature type="chain" id="PRO_5011736648" evidence="14">
    <location>
        <begin position="28"/>
        <end position="795"/>
    </location>
</feature>
<dbReference type="GO" id="GO:0015344">
    <property type="term" value="F:siderophore uptake transmembrane transporter activity"/>
    <property type="evidence" value="ECO:0007669"/>
    <property type="project" value="TreeGrafter"/>
</dbReference>
<evidence type="ECO:0000256" key="6">
    <source>
        <dbReference type="ARBA" id="ARBA00022729"/>
    </source>
</evidence>
<dbReference type="InterPro" id="IPR000531">
    <property type="entry name" value="Beta-barrel_TonB"/>
</dbReference>
<keyword evidence="5 12" id="KW-0812">Transmembrane</keyword>
<dbReference type="STRING" id="762486.SAMN05444411_109103"/>
<evidence type="ECO:0000313" key="18">
    <source>
        <dbReference type="Proteomes" id="UP000199595"/>
    </source>
</evidence>
<accession>A0A1H3EHB8</accession>
<dbReference type="PANTHER" id="PTHR32552">
    <property type="entry name" value="FERRICHROME IRON RECEPTOR-RELATED"/>
    <property type="match status" value="1"/>
</dbReference>
<comment type="subcellular location">
    <subcellularLocation>
        <location evidence="1 12">Cell outer membrane</location>
        <topology evidence="1 12">Multi-pass membrane protein</topology>
    </subcellularLocation>
</comment>
<dbReference type="Proteomes" id="UP000199595">
    <property type="component" value="Unassembled WGS sequence"/>
</dbReference>
<keyword evidence="3 12" id="KW-1134">Transmembrane beta strand</keyword>
<dbReference type="InterPro" id="IPR012910">
    <property type="entry name" value="Plug_dom"/>
</dbReference>
<organism evidence="17 18">
    <name type="scientific">Lutibacter oricola</name>
    <dbReference type="NCBI Taxonomy" id="762486"/>
    <lineage>
        <taxon>Bacteria</taxon>
        <taxon>Pseudomonadati</taxon>
        <taxon>Bacteroidota</taxon>
        <taxon>Flavobacteriia</taxon>
        <taxon>Flavobacteriales</taxon>
        <taxon>Flavobacteriaceae</taxon>
        <taxon>Lutibacter</taxon>
    </lineage>
</organism>
<dbReference type="InterPro" id="IPR037066">
    <property type="entry name" value="Plug_dom_sf"/>
</dbReference>
<keyword evidence="11 12" id="KW-0998">Cell outer membrane</keyword>
<reference evidence="17 18" key="1">
    <citation type="submission" date="2016-10" db="EMBL/GenBank/DDBJ databases">
        <authorList>
            <person name="de Groot N.N."/>
        </authorList>
    </citation>
    <scope>NUCLEOTIDE SEQUENCE [LARGE SCALE GENOMIC DNA]</scope>
    <source>
        <strain evidence="17 18">DSM 24956</strain>
    </source>
</reference>
<evidence type="ECO:0000259" key="16">
    <source>
        <dbReference type="Pfam" id="PF07715"/>
    </source>
</evidence>
<dbReference type="Pfam" id="PF00593">
    <property type="entry name" value="TonB_dep_Rec_b-barrel"/>
    <property type="match status" value="1"/>
</dbReference>
<evidence type="ECO:0000256" key="7">
    <source>
        <dbReference type="ARBA" id="ARBA00023004"/>
    </source>
</evidence>
<feature type="signal peptide" evidence="14">
    <location>
        <begin position="1"/>
        <end position="27"/>
    </location>
</feature>
<evidence type="ECO:0000256" key="9">
    <source>
        <dbReference type="ARBA" id="ARBA00023077"/>
    </source>
</evidence>
<evidence type="ECO:0000256" key="13">
    <source>
        <dbReference type="RuleBase" id="RU003357"/>
    </source>
</evidence>
<evidence type="ECO:0000256" key="12">
    <source>
        <dbReference type="PROSITE-ProRule" id="PRU01360"/>
    </source>
</evidence>
<sequence>MKQFLKPKIQKAKLLVAFLLIATIANAQEKFTISGKVVDKQETIPGASIVIKGTKKGTSTDLNGNFSLKLKKGTYTLVVSALSEPKEVKVNLTKNTSITIDLSNSFLKLDEVLVSAVRVKATSPVTHSNVSKKELAKRNLGQDIPILVNYLPSVVTTSDAGAGVGYTGIRVRGSDASRVNVTINGIPYNDAESQGTFWVNMPDFTSSVENLQLQRGVGTSTNGSGAFGASLNLLTDAVSEEAYGEISSAVGSYNTFKNTIKFSTGKIKDHIEISGRVSKIDSDGYIDRAWSDLKSYFLQAAYVDDNTLIKALAFGGHEKTYQAWYGVTKDEMETLGRTHNPYTYKNEIDNYKQNHFQLHWNQKLSDNWSTNIGLNYTKGKGYFEQFKEGEDFSFYNIAPVTIDGETIDETDLIRRRWLDNDFYVANLNATYKKNKVEFIFGGSISDYSGDHFGEVIWAEYPSNSSIDGRYYESDSKKTDANIFGKLTYELSDKWTLFTDIQGRFINYNTGGLTSDKDLIDVDKDFSFFNPKAGVTFKASDLSSFYASYAKAHREPNRNDFENGVDKAEKLDDFELGWRYKNDNVQINTNAYYMHYKDQLVLTGALDDVGAPIRATSGKSYRLGLEVDALFKIGNDLIIQPNIAISSNKNVDFFAPINGVLTNLGTTDLSFSPELVFGNAFTIIPTDNLQFSLLSKFVGQQQMSNLSGAVSNTDLLRAYFVNDLNITYKIIPNKLFKSITLNALINNIFNERYISNGYYYTYDDTWSSATQVTTIDGAGYYPQATRNFLVGATFRF</sequence>
<evidence type="ECO:0000256" key="2">
    <source>
        <dbReference type="ARBA" id="ARBA00022448"/>
    </source>
</evidence>
<proteinExistence type="inferred from homology"/>
<evidence type="ECO:0000256" key="10">
    <source>
        <dbReference type="ARBA" id="ARBA00023136"/>
    </source>
</evidence>
<feature type="domain" description="TonB-dependent receptor plug" evidence="16">
    <location>
        <begin position="121"/>
        <end position="229"/>
    </location>
</feature>
<keyword evidence="2 12" id="KW-0813">Transport</keyword>
<dbReference type="InterPro" id="IPR036942">
    <property type="entry name" value="Beta-barrel_TonB_sf"/>
</dbReference>
<protein>
    <submittedName>
        <fullName evidence="17">Iron complex outermembrane recepter protein</fullName>
    </submittedName>
</protein>
<dbReference type="Pfam" id="PF13715">
    <property type="entry name" value="CarbopepD_reg_2"/>
    <property type="match status" value="1"/>
</dbReference>
<keyword evidence="8" id="KW-0406">Ion transport</keyword>